<dbReference type="PANTHER" id="PTHR24189:SF50">
    <property type="entry name" value="ANKYRIN REPEAT AND SOCS BOX PROTEIN 2"/>
    <property type="match status" value="1"/>
</dbReference>
<dbReference type="Gene3D" id="1.25.40.20">
    <property type="entry name" value="Ankyrin repeat-containing domain"/>
    <property type="match status" value="1"/>
</dbReference>
<proteinExistence type="predicted"/>
<evidence type="ECO:0000256" key="3">
    <source>
        <dbReference type="SAM" id="Phobius"/>
    </source>
</evidence>
<dbReference type="KEGG" id="pfer:IRI77_33765"/>
<dbReference type="RefSeq" id="WP_194449332.1">
    <property type="nucleotide sequence ID" value="NZ_CP063849.1"/>
</dbReference>
<keyword evidence="1" id="KW-0677">Repeat</keyword>
<feature type="transmembrane region" description="Helical" evidence="3">
    <location>
        <begin position="63"/>
        <end position="82"/>
    </location>
</feature>
<evidence type="ECO:0000313" key="5">
    <source>
        <dbReference type="Proteomes" id="UP000593892"/>
    </source>
</evidence>
<gene>
    <name evidence="4" type="ORF">IRI77_33765</name>
</gene>
<evidence type="ECO:0000313" key="4">
    <source>
        <dbReference type="EMBL" id="QOY87665.1"/>
    </source>
</evidence>
<name>A0A7S7NPZ3_PALFE</name>
<organism evidence="4 5">
    <name type="scientific">Paludibaculum fermentans</name>
    <dbReference type="NCBI Taxonomy" id="1473598"/>
    <lineage>
        <taxon>Bacteria</taxon>
        <taxon>Pseudomonadati</taxon>
        <taxon>Acidobacteriota</taxon>
        <taxon>Terriglobia</taxon>
        <taxon>Bryobacterales</taxon>
        <taxon>Bryobacteraceae</taxon>
        <taxon>Paludibaculum</taxon>
    </lineage>
</organism>
<evidence type="ECO:0008006" key="6">
    <source>
        <dbReference type="Google" id="ProtNLM"/>
    </source>
</evidence>
<sequence length="310" mass="33084">MKLLFWLIVLCDMAGIFLMFVLGLAAATSSKTSSISVAGVMLLVPGLVLALSIFLFHGTSSRLLRGTGFLLALSPVLILVLLKGYTEAQVRLNSDSQGNLTFFRSGPVRDIATAISQNDAATVASLAPKVDVNSRGFADTTLLMLAFRQLRATPDHLEVLRALMKAGADPNLGSGDELPLSLAIQLSGKTGPEPVQLLLAAGAKPNTKDSFGTPVFYGAAGRTVPPEILQMVLDHGADIKARDSQGNSVVFAASTSSNWKAALMLLERGADWKQYRTPDGMGYKDMLESHLRVYGDEPGLAEVIAFVRQH</sequence>
<protein>
    <recommendedName>
        <fullName evidence="6">Ankyrin</fullName>
    </recommendedName>
</protein>
<dbReference type="InterPro" id="IPR036770">
    <property type="entry name" value="Ankyrin_rpt-contain_sf"/>
</dbReference>
<dbReference type="InterPro" id="IPR002110">
    <property type="entry name" value="Ankyrin_rpt"/>
</dbReference>
<dbReference type="AlphaFoldDB" id="A0A7S7NPZ3"/>
<keyword evidence="2" id="KW-0040">ANK repeat</keyword>
<feature type="transmembrane region" description="Helical" evidence="3">
    <location>
        <begin position="37"/>
        <end position="57"/>
    </location>
</feature>
<keyword evidence="5" id="KW-1185">Reference proteome</keyword>
<reference evidence="4 5" key="1">
    <citation type="submission" date="2020-10" db="EMBL/GenBank/DDBJ databases">
        <title>Complete genome sequence of Paludibaculum fermentans P105T, a facultatively anaerobic acidobacterium capable of dissimilatory Fe(III) reduction.</title>
        <authorList>
            <person name="Dedysh S.N."/>
            <person name="Beletsky A.V."/>
            <person name="Kulichevskaya I.S."/>
            <person name="Mardanov A.V."/>
            <person name="Ravin N.V."/>
        </authorList>
    </citation>
    <scope>NUCLEOTIDE SEQUENCE [LARGE SCALE GENOMIC DNA]</scope>
    <source>
        <strain evidence="4 5">P105</strain>
    </source>
</reference>
<dbReference type="EMBL" id="CP063849">
    <property type="protein sequence ID" value="QOY87665.1"/>
    <property type="molecule type" value="Genomic_DNA"/>
</dbReference>
<dbReference type="Proteomes" id="UP000593892">
    <property type="component" value="Chromosome"/>
</dbReference>
<keyword evidence="3" id="KW-0472">Membrane</keyword>
<keyword evidence="3" id="KW-1133">Transmembrane helix</keyword>
<dbReference type="SMART" id="SM00248">
    <property type="entry name" value="ANK"/>
    <property type="match status" value="4"/>
</dbReference>
<dbReference type="PANTHER" id="PTHR24189">
    <property type="entry name" value="MYOTROPHIN"/>
    <property type="match status" value="1"/>
</dbReference>
<evidence type="ECO:0000256" key="2">
    <source>
        <dbReference type="ARBA" id="ARBA00023043"/>
    </source>
</evidence>
<accession>A0A7S7NPZ3</accession>
<feature type="transmembrane region" description="Helical" evidence="3">
    <location>
        <begin position="6"/>
        <end position="25"/>
    </location>
</feature>
<evidence type="ECO:0000256" key="1">
    <source>
        <dbReference type="ARBA" id="ARBA00022737"/>
    </source>
</evidence>
<dbReference type="SUPFAM" id="SSF48403">
    <property type="entry name" value="Ankyrin repeat"/>
    <property type="match status" value="1"/>
</dbReference>
<keyword evidence="3" id="KW-0812">Transmembrane</keyword>
<dbReference type="InterPro" id="IPR050745">
    <property type="entry name" value="Multifunctional_regulatory"/>
</dbReference>